<keyword evidence="5 11" id="KW-0444">Lipid biosynthesis</keyword>
<evidence type="ECO:0000256" key="12">
    <source>
        <dbReference type="SAM" id="MobiDB-lite"/>
    </source>
</evidence>
<feature type="region of interest" description="Disordered" evidence="12">
    <location>
        <begin position="256"/>
        <end position="275"/>
    </location>
</feature>
<evidence type="ECO:0000256" key="10">
    <source>
        <dbReference type="ARBA" id="ARBA00048975"/>
    </source>
</evidence>
<evidence type="ECO:0000256" key="3">
    <source>
        <dbReference type="ARBA" id="ARBA00012687"/>
    </source>
</evidence>
<comment type="pathway">
    <text evidence="11">Bacterial outer membrane biogenesis; LPS lipid A biosynthesis.</text>
</comment>
<dbReference type="GO" id="GO:0016020">
    <property type="term" value="C:membrane"/>
    <property type="evidence" value="ECO:0007669"/>
    <property type="project" value="GOC"/>
</dbReference>
<evidence type="ECO:0000256" key="6">
    <source>
        <dbReference type="ARBA" id="ARBA00022556"/>
    </source>
</evidence>
<dbReference type="PANTHER" id="PTHR30372:SF4">
    <property type="entry name" value="LIPID-A-DISACCHARIDE SYNTHASE, MITOCHONDRIAL-RELATED"/>
    <property type="match status" value="1"/>
</dbReference>
<evidence type="ECO:0000313" key="14">
    <source>
        <dbReference type="Proteomes" id="UP000216020"/>
    </source>
</evidence>
<evidence type="ECO:0000256" key="8">
    <source>
        <dbReference type="ARBA" id="ARBA00022679"/>
    </source>
</evidence>
<dbReference type="EMBL" id="NEVM01000002">
    <property type="protein sequence ID" value="OZI35128.1"/>
    <property type="molecule type" value="Genomic_DNA"/>
</dbReference>
<evidence type="ECO:0000313" key="13">
    <source>
        <dbReference type="EMBL" id="OZI35128.1"/>
    </source>
</evidence>
<comment type="function">
    <text evidence="1 11">Condensation of UDP-2,3-diacylglucosamine and 2,3-diacylglucosamine-1-phosphate to form lipid A disaccharide, a precursor of lipid A, a phosphorylated glycolipid that anchors the lipopolysaccharide to the outer membrane of the cell.</text>
</comment>
<dbReference type="OrthoDB" id="9801642at2"/>
<keyword evidence="14" id="KW-1185">Reference proteome</keyword>
<comment type="catalytic activity">
    <reaction evidence="10 11">
        <text>a lipid X + a UDP-2-N,3-O-bis[(3R)-3-hydroxyacyl]-alpha-D-glucosamine = a lipid A disaccharide + UDP + H(+)</text>
        <dbReference type="Rhea" id="RHEA:67828"/>
        <dbReference type="ChEBI" id="CHEBI:15378"/>
        <dbReference type="ChEBI" id="CHEBI:58223"/>
        <dbReference type="ChEBI" id="CHEBI:137748"/>
        <dbReference type="ChEBI" id="CHEBI:176338"/>
        <dbReference type="ChEBI" id="CHEBI:176343"/>
        <dbReference type="EC" id="2.4.1.182"/>
    </reaction>
</comment>
<reference evidence="14" key="1">
    <citation type="submission" date="2017-05" db="EMBL/GenBank/DDBJ databases">
        <title>Complete and WGS of Bordetella genogroups.</title>
        <authorList>
            <person name="Spilker T."/>
            <person name="Lipuma J."/>
        </authorList>
    </citation>
    <scope>NUCLEOTIDE SEQUENCE [LARGE SCALE GENOMIC DNA]</scope>
    <source>
        <strain evidence="14">AU16122</strain>
    </source>
</reference>
<dbReference type="PANTHER" id="PTHR30372">
    <property type="entry name" value="LIPID-A-DISACCHARIDE SYNTHASE"/>
    <property type="match status" value="1"/>
</dbReference>
<sequence length="408" mass="44727">MVAGEPSGDLLAGRIIQGLQQHEPGVVCQGIGGPRMLAQGFESWHPMHALTVFGYIDALKRIPSLLSIYGDTKRRLLAAPPSVFVGIDAPDFNLKLELQLRQAGVPTVHFVGPSIWAWRYERIHKIREAVSHMLVLFPFEEEIYRKEGIPVTYVGHPLAGAIPMQPDRAAARARLGLEQGARILAMLPGSRSSEIKVLAPRFLQAVRLLQQRDPALQCVVPMVNAQRRAEFEGFLRQYPVANLRIVTADDVAPAARGDGEAAGNEGNPEGRGGPAPVAWSVMEAADAVLVASGTATLEAALFKRPMVISYYLPTWMRRIMAWKSKQQRPYLPWVGLPNVLLRDFAVPELLQDDATPEKLAEATWTALTDDANAARVQARFTALHQDLLRDTPALAARAIIEVSSRGSV</sequence>
<comment type="caution">
    <text evidence="13">The sequence shown here is derived from an EMBL/GenBank/DDBJ whole genome shotgun (WGS) entry which is preliminary data.</text>
</comment>
<evidence type="ECO:0000256" key="9">
    <source>
        <dbReference type="ARBA" id="ARBA00023098"/>
    </source>
</evidence>
<proteinExistence type="inferred from homology"/>
<accession>A0A261SCJ3</accession>
<dbReference type="UniPathway" id="UPA00973"/>
<dbReference type="Pfam" id="PF02684">
    <property type="entry name" value="LpxB"/>
    <property type="match status" value="2"/>
</dbReference>
<evidence type="ECO:0000256" key="5">
    <source>
        <dbReference type="ARBA" id="ARBA00022516"/>
    </source>
</evidence>
<dbReference type="Proteomes" id="UP000216020">
    <property type="component" value="Unassembled WGS sequence"/>
</dbReference>
<evidence type="ECO:0000256" key="11">
    <source>
        <dbReference type="HAMAP-Rule" id="MF_00392"/>
    </source>
</evidence>
<evidence type="ECO:0000256" key="7">
    <source>
        <dbReference type="ARBA" id="ARBA00022676"/>
    </source>
</evidence>
<name>A0A261SCJ3_9BORD</name>
<comment type="similarity">
    <text evidence="2 11">Belongs to the LpxB family.</text>
</comment>
<dbReference type="GO" id="GO:0009245">
    <property type="term" value="P:lipid A biosynthetic process"/>
    <property type="evidence" value="ECO:0007669"/>
    <property type="project" value="UniProtKB-UniRule"/>
</dbReference>
<keyword evidence="7 11" id="KW-0328">Glycosyltransferase</keyword>
<dbReference type="GO" id="GO:0005543">
    <property type="term" value="F:phospholipid binding"/>
    <property type="evidence" value="ECO:0007669"/>
    <property type="project" value="TreeGrafter"/>
</dbReference>
<evidence type="ECO:0000256" key="4">
    <source>
        <dbReference type="ARBA" id="ARBA00020902"/>
    </source>
</evidence>
<dbReference type="AlphaFoldDB" id="A0A261SCJ3"/>
<keyword evidence="6 11" id="KW-0441">Lipid A biosynthesis</keyword>
<dbReference type="HAMAP" id="MF_00392">
    <property type="entry name" value="LpxB"/>
    <property type="match status" value="1"/>
</dbReference>
<keyword evidence="9 11" id="KW-0443">Lipid metabolism</keyword>
<gene>
    <name evidence="11" type="primary">lpxB</name>
    <name evidence="13" type="ORF">CAL29_16150</name>
</gene>
<evidence type="ECO:0000256" key="1">
    <source>
        <dbReference type="ARBA" id="ARBA00002056"/>
    </source>
</evidence>
<dbReference type="NCBIfam" id="TIGR00215">
    <property type="entry name" value="lpxB"/>
    <property type="match status" value="1"/>
</dbReference>
<dbReference type="SUPFAM" id="SSF53756">
    <property type="entry name" value="UDP-Glycosyltransferase/glycogen phosphorylase"/>
    <property type="match status" value="2"/>
</dbReference>
<dbReference type="RefSeq" id="WP_094854133.1">
    <property type="nucleotide sequence ID" value="NZ_NEVM01000002.1"/>
</dbReference>
<evidence type="ECO:0000256" key="2">
    <source>
        <dbReference type="ARBA" id="ARBA00007868"/>
    </source>
</evidence>
<dbReference type="InterPro" id="IPR003835">
    <property type="entry name" value="Glyco_trans_19"/>
</dbReference>
<dbReference type="EC" id="2.4.1.182" evidence="3 11"/>
<protein>
    <recommendedName>
        <fullName evidence="4 11">Lipid-A-disaccharide synthase</fullName>
        <ecNumber evidence="3 11">2.4.1.182</ecNumber>
    </recommendedName>
</protein>
<dbReference type="GO" id="GO:0008915">
    <property type="term" value="F:lipid-A-disaccharide synthase activity"/>
    <property type="evidence" value="ECO:0007669"/>
    <property type="project" value="UniProtKB-UniRule"/>
</dbReference>
<keyword evidence="8 11" id="KW-0808">Transferase</keyword>
<organism evidence="13 14">
    <name type="scientific">Bordetella genomosp. 10</name>
    <dbReference type="NCBI Taxonomy" id="1416804"/>
    <lineage>
        <taxon>Bacteria</taxon>
        <taxon>Pseudomonadati</taxon>
        <taxon>Pseudomonadota</taxon>
        <taxon>Betaproteobacteria</taxon>
        <taxon>Burkholderiales</taxon>
        <taxon>Alcaligenaceae</taxon>
        <taxon>Bordetella</taxon>
    </lineage>
</organism>